<dbReference type="GeneID" id="56447444"/>
<evidence type="ECO:0000313" key="4">
    <source>
        <dbReference type="Proteomes" id="UP001277471"/>
    </source>
</evidence>
<dbReference type="PANTHER" id="PTHR11803">
    <property type="entry name" value="2-IMINOBUTANOATE/2-IMINOPROPANOATE DEAMINASE RIDA"/>
    <property type="match status" value="1"/>
</dbReference>
<gene>
    <name evidence="2" type="ORF">D3868_25795</name>
    <name evidence="1" type="ORF">SIM66_02835</name>
</gene>
<dbReference type="CDD" id="cd00448">
    <property type="entry name" value="YjgF_YER057c_UK114_family"/>
    <property type="match status" value="1"/>
</dbReference>
<reference evidence="1 4" key="2">
    <citation type="submission" date="2023-11" db="EMBL/GenBank/DDBJ databases">
        <title>MicrobeMod: A computational toolkit for identifying prokaryotic methylation and restriction-modification with nanopore sequencing.</title>
        <authorList>
            <person name="Crits-Christoph A."/>
            <person name="Kang S.C."/>
            <person name="Lee H."/>
            <person name="Ostrov N."/>
        </authorList>
    </citation>
    <scope>NUCLEOTIDE SEQUENCE [LARGE SCALE GENOMIC DNA]</scope>
    <source>
        <strain evidence="1 4">ATCC 29145</strain>
    </source>
</reference>
<geneLocation type="plasmid" evidence="2 3">
    <name>p3</name>
</geneLocation>
<protein>
    <submittedName>
        <fullName evidence="2">RidA family protein</fullName>
        <ecNumber evidence="1">3.5.-.-</ecNumber>
    </submittedName>
</protein>
<dbReference type="EMBL" id="CP032342">
    <property type="protein sequence ID" value="QCO12474.1"/>
    <property type="molecule type" value="Genomic_DNA"/>
</dbReference>
<keyword evidence="2" id="KW-0614">Plasmid</keyword>
<sequence length="131" mass="14338">MPKVLHHYLAGFPKSISPSCHAAEVNGFVYLTGQLGRDLDNPEAPLPDGIKAQTEVALRNMSRVLAALDLDFSNVVSMRVYLSDFERDYDDMNVVYGRLVPENTRPARTCVGVTAMARGALIEIDCVAARA</sequence>
<dbReference type="Proteomes" id="UP000298774">
    <property type="component" value="Plasmid p3"/>
</dbReference>
<name>A0A4D8QT89_AZOBR</name>
<dbReference type="AlphaFoldDB" id="A0A4D8QT89"/>
<keyword evidence="4" id="KW-1185">Reference proteome</keyword>
<dbReference type="EMBL" id="JAWXYC010000001">
    <property type="protein sequence ID" value="MDX5950148.1"/>
    <property type="molecule type" value="Genomic_DNA"/>
</dbReference>
<dbReference type="Proteomes" id="UP001277471">
    <property type="component" value="Unassembled WGS sequence"/>
</dbReference>
<dbReference type="SUPFAM" id="SSF55298">
    <property type="entry name" value="YjgF-like"/>
    <property type="match status" value="1"/>
</dbReference>
<dbReference type="Gene3D" id="3.30.1330.40">
    <property type="entry name" value="RutC-like"/>
    <property type="match status" value="1"/>
</dbReference>
<evidence type="ECO:0000313" key="1">
    <source>
        <dbReference type="EMBL" id="MDX5950148.1"/>
    </source>
</evidence>
<dbReference type="EC" id="3.5.-.-" evidence="1"/>
<dbReference type="GO" id="GO:0019239">
    <property type="term" value="F:deaminase activity"/>
    <property type="evidence" value="ECO:0007669"/>
    <property type="project" value="TreeGrafter"/>
</dbReference>
<dbReference type="Pfam" id="PF01042">
    <property type="entry name" value="Ribonuc_L-PSP"/>
    <property type="match status" value="1"/>
</dbReference>
<dbReference type="GO" id="GO:0005829">
    <property type="term" value="C:cytosol"/>
    <property type="evidence" value="ECO:0007669"/>
    <property type="project" value="TreeGrafter"/>
</dbReference>
<dbReference type="PANTHER" id="PTHR11803:SF39">
    <property type="entry name" value="2-IMINOBUTANOATE_2-IMINOPROPANOATE DEAMINASE"/>
    <property type="match status" value="1"/>
</dbReference>
<evidence type="ECO:0000313" key="3">
    <source>
        <dbReference type="Proteomes" id="UP000298774"/>
    </source>
</evidence>
<organism evidence="2 3">
    <name type="scientific">Azospirillum brasilense</name>
    <dbReference type="NCBI Taxonomy" id="192"/>
    <lineage>
        <taxon>Bacteria</taxon>
        <taxon>Pseudomonadati</taxon>
        <taxon>Pseudomonadota</taxon>
        <taxon>Alphaproteobacteria</taxon>
        <taxon>Rhodospirillales</taxon>
        <taxon>Azospirillaceae</taxon>
        <taxon>Azospirillum</taxon>
    </lineage>
</organism>
<proteinExistence type="predicted"/>
<dbReference type="RefSeq" id="WP_035679900.1">
    <property type="nucleotide sequence ID" value="NZ_CP032342.1"/>
</dbReference>
<accession>A0A4D8QT89</accession>
<reference evidence="2 3" key="1">
    <citation type="submission" date="2018-09" db="EMBL/GenBank/DDBJ databases">
        <title>Whole genome based analysis of evolution and adaptive divergence in Indian and Brazilian strains of Azospirillum brasilense.</title>
        <authorList>
            <person name="Singh C."/>
            <person name="Tripathi A.K."/>
        </authorList>
    </citation>
    <scope>NUCLEOTIDE SEQUENCE [LARGE SCALE GENOMIC DNA]</scope>
    <source>
        <strain evidence="2 3">MTCC4038</strain>
        <plasmid evidence="2 3">p3</plasmid>
    </source>
</reference>
<evidence type="ECO:0000313" key="2">
    <source>
        <dbReference type="EMBL" id="QCO12474.1"/>
    </source>
</evidence>
<dbReference type="InterPro" id="IPR035959">
    <property type="entry name" value="RutC-like_sf"/>
</dbReference>
<dbReference type="InterPro" id="IPR006175">
    <property type="entry name" value="YjgF/YER057c/UK114"/>
</dbReference>
<keyword evidence="1" id="KW-0378">Hydrolase</keyword>